<dbReference type="SUPFAM" id="SSF82199">
    <property type="entry name" value="SET domain"/>
    <property type="match status" value="1"/>
</dbReference>
<reference evidence="1 2" key="1">
    <citation type="journal article" date="2015" name="Genome Biol. Evol.">
        <title>Comparative Genomics of a Bacterivorous Green Alga Reveals Evolutionary Causalities and Consequences of Phago-Mixotrophic Mode of Nutrition.</title>
        <authorList>
            <person name="Burns J.A."/>
            <person name="Paasch A."/>
            <person name="Narechania A."/>
            <person name="Kim E."/>
        </authorList>
    </citation>
    <scope>NUCLEOTIDE SEQUENCE [LARGE SCALE GENOMIC DNA]</scope>
    <source>
        <strain evidence="1 2">PLY_AMNH</strain>
    </source>
</reference>
<dbReference type="AlphaFoldDB" id="A0AAE0FX75"/>
<organism evidence="1 2">
    <name type="scientific">Cymbomonas tetramitiformis</name>
    <dbReference type="NCBI Taxonomy" id="36881"/>
    <lineage>
        <taxon>Eukaryota</taxon>
        <taxon>Viridiplantae</taxon>
        <taxon>Chlorophyta</taxon>
        <taxon>Pyramimonadophyceae</taxon>
        <taxon>Pyramimonadales</taxon>
        <taxon>Pyramimonadaceae</taxon>
        <taxon>Cymbomonas</taxon>
    </lineage>
</organism>
<dbReference type="EMBL" id="LGRX02012464">
    <property type="protein sequence ID" value="KAK3267338.1"/>
    <property type="molecule type" value="Genomic_DNA"/>
</dbReference>
<name>A0AAE0FX75_9CHLO</name>
<dbReference type="InterPro" id="IPR046341">
    <property type="entry name" value="SET_dom_sf"/>
</dbReference>
<accession>A0AAE0FX75</accession>
<gene>
    <name evidence="1" type="ORF">CYMTET_24098</name>
</gene>
<protein>
    <submittedName>
        <fullName evidence="1">Uncharacterized protein</fullName>
    </submittedName>
</protein>
<sequence>MYHLVSGTVSVKTLEFFLERAETEGWDSQYIDVATLQWEVGHNVLIKPKAIAVALGLIVDGLSAPCINSLNRFMYRSKEEYYEKELLMLRIEGYDSAQWRLLKAHGGVHCFNECKNKLYHKGWVPNLSLRGRPKYRVEVIRKPVKAFCVLFVEPILLAAEEFVMEYVGVVSLYPAISSSYVAKVEQGLYIDSSDLGNTVSPFVNWQQFPC</sequence>
<dbReference type="Proteomes" id="UP001190700">
    <property type="component" value="Unassembled WGS sequence"/>
</dbReference>
<comment type="caution">
    <text evidence="1">The sequence shown here is derived from an EMBL/GenBank/DDBJ whole genome shotgun (WGS) entry which is preliminary data.</text>
</comment>
<keyword evidence="2" id="KW-1185">Reference proteome</keyword>
<evidence type="ECO:0000313" key="2">
    <source>
        <dbReference type="Proteomes" id="UP001190700"/>
    </source>
</evidence>
<proteinExistence type="predicted"/>
<evidence type="ECO:0000313" key="1">
    <source>
        <dbReference type="EMBL" id="KAK3267338.1"/>
    </source>
</evidence>